<evidence type="ECO:0000256" key="2">
    <source>
        <dbReference type="ARBA" id="ARBA00022734"/>
    </source>
</evidence>
<name>A0A3B4DAI1_PYGNA</name>
<evidence type="ECO:0000259" key="5">
    <source>
        <dbReference type="PROSITE" id="PS50228"/>
    </source>
</evidence>
<feature type="domain" description="SUEL-type lectin" evidence="5">
    <location>
        <begin position="221"/>
        <end position="311"/>
    </location>
</feature>
<dbReference type="Gene3D" id="2.60.120.740">
    <property type="match status" value="3"/>
</dbReference>
<dbReference type="AlphaFoldDB" id="A0A3B4DAI1"/>
<sequence length="312" mass="34067">MFFLKLSLLILLVAAPVLLVTAENVITCYGSVQRLRCETGLIRVKSAIYGRTDGSTCSIGRPPSQIQNINCSLKIPLISKRCDGRSMCEFKTDVINSPDPCFGTFKYYNTTYDCIQARATVACEDGYSTLDCGNDVIQIFNANYGRTDNKICSEELPSSQTTNTNCYAPDTLTSVAIRCNGKSRCTLQASYTIFTDPCFGTSKYLAVSYFCLPRPVQTSVTCEGDNAVLTCGEGVLKIQAANYGRTDSTTCIAGRPVNQITKNDCYATSSLTEVTNRCEGKTSCTVPASNDVFSDPCVYTYKYLTIVYSCVV</sequence>
<keyword evidence="3" id="KW-0677">Repeat</keyword>
<dbReference type="GeneID" id="108432101"/>
<protein>
    <recommendedName>
        <fullName evidence="5">SUEL-type lectin domain-containing protein</fullName>
    </recommendedName>
</protein>
<dbReference type="Ensembl" id="ENSPNAT00000039756.2">
    <property type="protein sequence ID" value="ENSPNAP00000019984.1"/>
    <property type="gene ID" value="ENSPNAG00000026732.2"/>
</dbReference>
<feature type="signal peptide" evidence="4">
    <location>
        <begin position="1"/>
        <end position="22"/>
    </location>
</feature>
<dbReference type="Proteomes" id="UP001501920">
    <property type="component" value="Chromosome 29"/>
</dbReference>
<dbReference type="RefSeq" id="XP_017561190.1">
    <property type="nucleotide sequence ID" value="XM_017705701.2"/>
</dbReference>
<dbReference type="FunFam" id="2.60.120.740:FF:000003">
    <property type="entry name" value="Protein eva-1 homolog C"/>
    <property type="match status" value="2"/>
</dbReference>
<dbReference type="CDD" id="cd22836">
    <property type="entry name" value="Gal_Rha_Lectin_RBL_rpt2"/>
    <property type="match status" value="2"/>
</dbReference>
<reference evidence="6" key="3">
    <citation type="submission" date="2025-09" db="UniProtKB">
        <authorList>
            <consortium name="Ensembl"/>
        </authorList>
    </citation>
    <scope>IDENTIFICATION</scope>
</reference>
<evidence type="ECO:0000256" key="3">
    <source>
        <dbReference type="ARBA" id="ARBA00022737"/>
    </source>
</evidence>
<dbReference type="GeneTree" id="ENSGT00940000154285"/>
<dbReference type="GO" id="GO:0030246">
    <property type="term" value="F:carbohydrate binding"/>
    <property type="evidence" value="ECO:0007669"/>
    <property type="project" value="UniProtKB-KW"/>
</dbReference>
<dbReference type="InterPro" id="IPR043159">
    <property type="entry name" value="Lectin_gal-bd_sf"/>
</dbReference>
<keyword evidence="7" id="KW-1185">Reference proteome</keyword>
<reference evidence="6" key="2">
    <citation type="submission" date="2025-08" db="UniProtKB">
        <authorList>
            <consortium name="Ensembl"/>
        </authorList>
    </citation>
    <scope>IDENTIFICATION</scope>
</reference>
<reference evidence="6 7" key="1">
    <citation type="submission" date="2020-10" db="EMBL/GenBank/DDBJ databases">
        <title>Pygocentrus nattereri (red-bellied piranha) genome, fPygNat1, primary haplotype.</title>
        <authorList>
            <person name="Myers G."/>
            <person name="Meyer A."/>
            <person name="Karagic N."/>
            <person name="Pippel M."/>
            <person name="Winkler S."/>
            <person name="Tracey A."/>
            <person name="Wood J."/>
            <person name="Formenti G."/>
            <person name="Howe K."/>
            <person name="Fedrigo O."/>
            <person name="Jarvis E.D."/>
        </authorList>
    </citation>
    <scope>NUCLEOTIDE SEQUENCE [LARGE SCALE GENOMIC DNA]</scope>
</reference>
<dbReference type="OrthoDB" id="1100386at2759"/>
<feature type="domain" description="SUEL-type lectin" evidence="5">
    <location>
        <begin position="27"/>
        <end position="115"/>
    </location>
</feature>
<dbReference type="PROSITE" id="PS50228">
    <property type="entry name" value="SUEL_LECTIN"/>
    <property type="match status" value="3"/>
</dbReference>
<evidence type="ECO:0000313" key="6">
    <source>
        <dbReference type="Ensembl" id="ENSPNAP00000019984.1"/>
    </source>
</evidence>
<evidence type="ECO:0000256" key="4">
    <source>
        <dbReference type="SAM" id="SignalP"/>
    </source>
</evidence>
<dbReference type="OMA" id="NICPGAQ"/>
<evidence type="ECO:0000256" key="1">
    <source>
        <dbReference type="ARBA" id="ARBA00022546"/>
    </source>
</evidence>
<evidence type="ECO:0000313" key="7">
    <source>
        <dbReference type="Proteomes" id="UP001501920"/>
    </source>
</evidence>
<keyword evidence="2" id="KW-0430">Lectin</keyword>
<feature type="chain" id="PRO_5017419845" description="SUEL-type lectin domain-containing protein" evidence="4">
    <location>
        <begin position="23"/>
        <end position="312"/>
    </location>
</feature>
<dbReference type="Pfam" id="PF02140">
    <property type="entry name" value="SUEL_Lectin"/>
    <property type="match status" value="3"/>
</dbReference>
<dbReference type="PANTHER" id="PTHR46780">
    <property type="entry name" value="PROTEIN EVA-1"/>
    <property type="match status" value="1"/>
</dbReference>
<keyword evidence="4" id="KW-0732">Signal</keyword>
<proteinExistence type="predicted"/>
<accession>A0A3B4DAI1</accession>
<keyword evidence="1" id="KW-0348">Hemagglutinin</keyword>
<dbReference type="STRING" id="42514.ENSPNAP00000019984"/>
<organism evidence="6 7">
    <name type="scientific">Pygocentrus nattereri</name>
    <name type="common">Red-bellied piranha</name>
    <dbReference type="NCBI Taxonomy" id="42514"/>
    <lineage>
        <taxon>Eukaryota</taxon>
        <taxon>Metazoa</taxon>
        <taxon>Chordata</taxon>
        <taxon>Craniata</taxon>
        <taxon>Vertebrata</taxon>
        <taxon>Euteleostomi</taxon>
        <taxon>Actinopterygii</taxon>
        <taxon>Neopterygii</taxon>
        <taxon>Teleostei</taxon>
        <taxon>Ostariophysi</taxon>
        <taxon>Characiformes</taxon>
        <taxon>Characoidei</taxon>
        <taxon>Pygocentrus</taxon>
    </lineage>
</organism>
<dbReference type="InterPro" id="IPR000922">
    <property type="entry name" value="Lectin_gal-bd_dom"/>
</dbReference>
<feature type="domain" description="SUEL-type lectin" evidence="5">
    <location>
        <begin position="113"/>
        <end position="212"/>
    </location>
</feature>